<reference evidence="3" key="1">
    <citation type="submission" date="2022-11" db="EMBL/GenBank/DDBJ databases">
        <title>Alteromonas sp. nov., isolated from sea water of the Qingdao.</title>
        <authorList>
            <person name="Wang Q."/>
        </authorList>
    </citation>
    <scope>NUCLEOTIDE SEQUENCE</scope>
    <source>
        <strain evidence="3">ASW11-7</strain>
    </source>
</reference>
<evidence type="ECO:0000259" key="2">
    <source>
        <dbReference type="Pfam" id="PF13439"/>
    </source>
</evidence>
<dbReference type="Pfam" id="PF13692">
    <property type="entry name" value="Glyco_trans_1_4"/>
    <property type="match status" value="1"/>
</dbReference>
<dbReference type="GO" id="GO:0016757">
    <property type="term" value="F:glycosyltransferase activity"/>
    <property type="evidence" value="ECO:0007669"/>
    <property type="project" value="UniProtKB-KW"/>
</dbReference>
<organism evidence="3 4">
    <name type="scientific">Alteromonas aquimaris</name>
    <dbReference type="NCBI Taxonomy" id="2998417"/>
    <lineage>
        <taxon>Bacteria</taxon>
        <taxon>Pseudomonadati</taxon>
        <taxon>Pseudomonadota</taxon>
        <taxon>Gammaproteobacteria</taxon>
        <taxon>Alteromonadales</taxon>
        <taxon>Alteromonadaceae</taxon>
        <taxon>Alteromonas/Salinimonas group</taxon>
        <taxon>Alteromonas</taxon>
    </lineage>
</organism>
<evidence type="ECO:0000313" key="3">
    <source>
        <dbReference type="EMBL" id="MCW8108064.1"/>
    </source>
</evidence>
<dbReference type="EMBL" id="JAPFRD010000006">
    <property type="protein sequence ID" value="MCW8108064.1"/>
    <property type="molecule type" value="Genomic_DNA"/>
</dbReference>
<feature type="domain" description="Glycosyltransferase subfamily 4-like N-terminal" evidence="2">
    <location>
        <begin position="591"/>
        <end position="739"/>
    </location>
</feature>
<dbReference type="PANTHER" id="PTHR22916:SF3">
    <property type="entry name" value="UDP-GLCNAC:BETAGAL BETA-1,3-N-ACETYLGLUCOSAMINYLTRANSFERASE-LIKE PROTEIN 1"/>
    <property type="match status" value="1"/>
</dbReference>
<keyword evidence="4" id="KW-1185">Reference proteome</keyword>
<dbReference type="Gene3D" id="3.90.550.10">
    <property type="entry name" value="Spore Coat Polysaccharide Biosynthesis Protein SpsA, Chain A"/>
    <property type="match status" value="1"/>
</dbReference>
<dbReference type="InterPro" id="IPR001173">
    <property type="entry name" value="Glyco_trans_2-like"/>
</dbReference>
<accession>A0ABT3P5Q4</accession>
<dbReference type="Pfam" id="PF13439">
    <property type="entry name" value="Glyco_transf_4"/>
    <property type="match status" value="1"/>
</dbReference>
<keyword evidence="3" id="KW-0808">Transferase</keyword>
<dbReference type="SUPFAM" id="SSF53756">
    <property type="entry name" value="UDP-Glycosyltransferase/glycogen phosphorylase"/>
    <property type="match status" value="1"/>
</dbReference>
<dbReference type="SUPFAM" id="SSF53448">
    <property type="entry name" value="Nucleotide-diphospho-sugar transferases"/>
    <property type="match status" value="1"/>
</dbReference>
<evidence type="ECO:0000259" key="1">
    <source>
        <dbReference type="Pfam" id="PF00535"/>
    </source>
</evidence>
<dbReference type="EC" id="2.4.-.-" evidence="3"/>
<dbReference type="PANTHER" id="PTHR22916">
    <property type="entry name" value="GLYCOSYLTRANSFERASE"/>
    <property type="match status" value="1"/>
</dbReference>
<keyword evidence="3" id="KW-0328">Glycosyltransferase</keyword>
<dbReference type="RefSeq" id="WP_265616759.1">
    <property type="nucleotide sequence ID" value="NZ_JAPFRD010000006.1"/>
</dbReference>
<gene>
    <name evidence="3" type="ORF">OPS25_06090</name>
</gene>
<evidence type="ECO:0000313" key="4">
    <source>
        <dbReference type="Proteomes" id="UP001142810"/>
    </source>
</evidence>
<dbReference type="InterPro" id="IPR028098">
    <property type="entry name" value="Glyco_trans_4-like_N"/>
</dbReference>
<dbReference type="CDD" id="cd03801">
    <property type="entry name" value="GT4_PimA-like"/>
    <property type="match status" value="1"/>
</dbReference>
<comment type="caution">
    <text evidence="3">The sequence shown here is derived from an EMBL/GenBank/DDBJ whole genome shotgun (WGS) entry which is preliminary data.</text>
</comment>
<dbReference type="Pfam" id="PF00535">
    <property type="entry name" value="Glycos_transf_2"/>
    <property type="match status" value="1"/>
</dbReference>
<proteinExistence type="predicted"/>
<name>A0ABT3P5Q4_9ALTE</name>
<dbReference type="Proteomes" id="UP001142810">
    <property type="component" value="Unassembled WGS sequence"/>
</dbReference>
<protein>
    <submittedName>
        <fullName evidence="3">Glycosyltransferase</fullName>
        <ecNumber evidence="3">2.4.-.-</ecNumber>
    </submittedName>
</protein>
<dbReference type="InterPro" id="IPR029044">
    <property type="entry name" value="Nucleotide-diphossugar_trans"/>
</dbReference>
<dbReference type="Gene3D" id="3.40.50.2000">
    <property type="entry name" value="Glycogen Phosphorylase B"/>
    <property type="match status" value="2"/>
</dbReference>
<dbReference type="CDD" id="cd00761">
    <property type="entry name" value="Glyco_tranf_GTA_type"/>
    <property type="match status" value="1"/>
</dbReference>
<feature type="domain" description="Glycosyltransferase 2-like" evidence="1">
    <location>
        <begin position="214"/>
        <end position="350"/>
    </location>
</feature>
<sequence>MTSPHGFDPNWYLNAYPDVAESGQDPYLHYILHGAQEGRLPIENPAQAFEKSLWAGAYDIALCRLQKIAYSTEHAPIVSSFANWACARWFSHKGDFEAAYTHLQALISSEVYFPAHAGVHIGWVDSLIRTSRCEEAMNALTEWSNKIPPVDWNLLRCNLAMQAGESDSVKLKWLNQIFGNANLAALSTASNNALSIDNLSVDMPLASTECPLVSVIVPVFNAEKCVTTALRALNNQDWGNLEIIIVDDCSTDASIEVIEAFMSSTEASTRARVFRLVKQAENCGAYASRNLGASLASGDFLTVHDADDWSHPQKISKQVKDLQHTGANASVSHWVRCSTDLEFSRWRYEESLVHLNISSLMITRKALEIVGYWDQIKAGADTEFYYRLQAVFGANAVVETMPGVPLSFGRNQAGSLTQTESTHFRSQFYGIRKDYIDSFTLWHDKIRSGASAYMPLNINVRRFPAPTELVRGQLQSEESWSIEDFIRYSGLWDAGWYLSRYPELQGVLIEPIKHFLAVGIFEGRDPSPNLSISLAAFKAGVKCADIDDRFLFEVFGEQYDRSFNLLGEQQLKTSCNTVLLIGHAVGEKLYGAERSLLDLIHAYKMLDINVVLALPSAINYDYIEEIKTLVSVIAVIPDGWWQMGKLASTETLSHYSTLIKEYKIDFVHCNSTVVEGGALVANQSDVPLILHCRELLGLDKQLQETLNATEKEWIARCLSMADVIITNSQFVFNKWHNHFLCQMGDHRGAPHLIEVTNRVEISKLIKLPLPDFDPEHRNLRVGMLSSNTEKKGIRDFFALSELCGRAILNVDFVCYGPESGELKSLMSTPSLVTFGGYVAEPQLALKELDIVLSLSKVEETFGRTVAEALASGRVPISYKLGGITELIEQSDSGFLVEEGSLNQIVTILKTIIDDPALLVEHGNKGRLFAQENFSLRKMANQLEIAVGRLNLNGSKI</sequence>